<dbReference type="Proteomes" id="UP000267654">
    <property type="component" value="Unassembled WGS sequence"/>
</dbReference>
<dbReference type="SUPFAM" id="SSF51726">
    <property type="entry name" value="UROD/MetE-like"/>
    <property type="match status" value="1"/>
</dbReference>
<dbReference type="AlphaFoldDB" id="A0A662DDR7"/>
<reference evidence="2 3" key="1">
    <citation type="submission" date="2018-06" db="EMBL/GenBank/DDBJ databases">
        <title>Extensive metabolic versatility and redundancy in microbially diverse, dynamic hydrothermal sediments.</title>
        <authorList>
            <person name="Dombrowski N."/>
            <person name="Teske A."/>
            <person name="Baker B.J."/>
        </authorList>
    </citation>
    <scope>NUCLEOTIDE SEQUENCE [LARGE SCALE GENOMIC DNA]</scope>
    <source>
        <strain evidence="2">B19_G9</strain>
    </source>
</reference>
<proteinExistence type="predicted"/>
<dbReference type="GO" id="GO:0004853">
    <property type="term" value="F:uroporphyrinogen decarboxylase activity"/>
    <property type="evidence" value="ECO:0007669"/>
    <property type="project" value="InterPro"/>
</dbReference>
<dbReference type="InterPro" id="IPR052024">
    <property type="entry name" value="Methanogen_methyltrans"/>
</dbReference>
<evidence type="ECO:0000259" key="1">
    <source>
        <dbReference type="Pfam" id="PF01208"/>
    </source>
</evidence>
<name>A0A662DDR7_UNCAE</name>
<dbReference type="InterPro" id="IPR000257">
    <property type="entry name" value="Uroporphyrinogen_deCOase"/>
</dbReference>
<dbReference type="PANTHER" id="PTHR47099:SF1">
    <property type="entry name" value="METHYLCOBAMIDE:COM METHYLTRANSFERASE MTBA"/>
    <property type="match status" value="1"/>
</dbReference>
<dbReference type="InterPro" id="IPR038071">
    <property type="entry name" value="UROD/MetE-like_sf"/>
</dbReference>
<gene>
    <name evidence="2" type="ORF">DRI96_04500</name>
</gene>
<evidence type="ECO:0000313" key="3">
    <source>
        <dbReference type="Proteomes" id="UP000267654"/>
    </source>
</evidence>
<evidence type="ECO:0000313" key="2">
    <source>
        <dbReference type="EMBL" id="RLE12461.1"/>
    </source>
</evidence>
<sequence>EKIIESPDNLKNGRFWENQTWPRDMWRGFPKLNPSQAIPFLVFPDNALWAKILKVDLRDYYSDAETHLKTQLRMNIYHFNNWKDNTYYTKDLFIWFGVVTELSFFGPKIIFFPNREGWIENPPLLEKKEKLASLKCPDFYKSGLMPRIHEFYEKMNKLVNGRFRVLFPMWVRGPFCIAAHLRGLDNIIIDMLEDPEFVHELMRFITDSEKEWVKERARFLHLPIEKTFLFNDEIGLPLITPEMYEEFVLPYEIELANFYGGILYWHSCGDTSDFIALIKKIPGLKMFHVGPKTDVLKAAKTFAPHTPLDVDLDPFRDVLEADEEKMRLKIREIIDICTEKNVPFCIRADGFQPVHTLERDLSKIRVWIDVVRSVIKEKIQGR</sequence>
<dbReference type="PANTHER" id="PTHR47099">
    <property type="entry name" value="METHYLCOBAMIDE:COM METHYLTRANSFERASE MTBA"/>
    <property type="match status" value="1"/>
</dbReference>
<comment type="caution">
    <text evidence="2">The sequence shown here is derived from an EMBL/GenBank/DDBJ whole genome shotgun (WGS) entry which is preliminary data.</text>
</comment>
<accession>A0A662DDR7</accession>
<dbReference type="Gene3D" id="3.20.20.210">
    <property type="match status" value="1"/>
</dbReference>
<dbReference type="EMBL" id="QMQB01000156">
    <property type="protein sequence ID" value="RLE12461.1"/>
    <property type="molecule type" value="Genomic_DNA"/>
</dbReference>
<organism evidence="2 3">
    <name type="scientific">Aerophobetes bacterium</name>
    <dbReference type="NCBI Taxonomy" id="2030807"/>
    <lineage>
        <taxon>Bacteria</taxon>
        <taxon>Candidatus Aerophobota</taxon>
    </lineage>
</organism>
<dbReference type="Pfam" id="PF01208">
    <property type="entry name" value="URO-D"/>
    <property type="match status" value="1"/>
</dbReference>
<feature type="non-terminal residue" evidence="2">
    <location>
        <position position="1"/>
    </location>
</feature>
<feature type="domain" description="Uroporphyrinogen decarboxylase (URO-D)" evidence="1">
    <location>
        <begin position="92"/>
        <end position="335"/>
    </location>
</feature>
<protein>
    <recommendedName>
        <fullName evidence="1">Uroporphyrinogen decarboxylase (URO-D) domain-containing protein</fullName>
    </recommendedName>
</protein>
<dbReference type="GO" id="GO:0006779">
    <property type="term" value="P:porphyrin-containing compound biosynthetic process"/>
    <property type="evidence" value="ECO:0007669"/>
    <property type="project" value="InterPro"/>
</dbReference>